<evidence type="ECO:0000313" key="2">
    <source>
        <dbReference type="Proteomes" id="UP000283269"/>
    </source>
</evidence>
<dbReference type="Proteomes" id="UP000283269">
    <property type="component" value="Unassembled WGS sequence"/>
</dbReference>
<reference evidence="1 2" key="1">
    <citation type="journal article" date="2018" name="Evol. Lett.">
        <title>Horizontal gene cluster transfer increased hallucinogenic mushroom diversity.</title>
        <authorList>
            <person name="Reynolds H.T."/>
            <person name="Vijayakumar V."/>
            <person name="Gluck-Thaler E."/>
            <person name="Korotkin H.B."/>
            <person name="Matheny P.B."/>
            <person name="Slot J.C."/>
        </authorList>
    </citation>
    <scope>NUCLEOTIDE SEQUENCE [LARGE SCALE GENOMIC DNA]</scope>
    <source>
        <strain evidence="1 2">2631</strain>
    </source>
</reference>
<comment type="caution">
    <text evidence="1">The sequence shown here is derived from an EMBL/GenBank/DDBJ whole genome shotgun (WGS) entry which is preliminary data.</text>
</comment>
<evidence type="ECO:0000313" key="1">
    <source>
        <dbReference type="EMBL" id="PPQ88010.1"/>
    </source>
</evidence>
<dbReference type="EMBL" id="NHYD01002181">
    <property type="protein sequence ID" value="PPQ88010.1"/>
    <property type="molecule type" value="Genomic_DNA"/>
</dbReference>
<sequence>MASLALLRIKGKPQAATPERQDDIYTSSSGLLMSFMSASEAKTNPSYAYCNVKTRKDASNDVRGRD</sequence>
<protein>
    <submittedName>
        <fullName evidence="1">Uncharacterized protein</fullName>
    </submittedName>
</protein>
<dbReference type="InParanoid" id="A0A409XBA3"/>
<gene>
    <name evidence="1" type="ORF">CVT25_001088</name>
</gene>
<dbReference type="AlphaFoldDB" id="A0A409XBA3"/>
<organism evidence="1 2">
    <name type="scientific">Psilocybe cyanescens</name>
    <dbReference type="NCBI Taxonomy" id="93625"/>
    <lineage>
        <taxon>Eukaryota</taxon>
        <taxon>Fungi</taxon>
        <taxon>Dikarya</taxon>
        <taxon>Basidiomycota</taxon>
        <taxon>Agaricomycotina</taxon>
        <taxon>Agaricomycetes</taxon>
        <taxon>Agaricomycetidae</taxon>
        <taxon>Agaricales</taxon>
        <taxon>Agaricineae</taxon>
        <taxon>Strophariaceae</taxon>
        <taxon>Psilocybe</taxon>
    </lineage>
</organism>
<proteinExistence type="predicted"/>
<keyword evidence="2" id="KW-1185">Reference proteome</keyword>
<accession>A0A409XBA3</accession>
<name>A0A409XBA3_PSICY</name>